<dbReference type="GO" id="GO:0016757">
    <property type="term" value="F:glycosyltransferase activity"/>
    <property type="evidence" value="ECO:0007669"/>
    <property type="project" value="UniProtKB-KW"/>
</dbReference>
<feature type="transmembrane region" description="Helical" evidence="11">
    <location>
        <begin position="78"/>
        <end position="98"/>
    </location>
</feature>
<evidence type="ECO:0000256" key="1">
    <source>
        <dbReference type="ARBA" id="ARBA00004141"/>
    </source>
</evidence>
<keyword evidence="2" id="KW-1003">Cell membrane</keyword>
<dbReference type="NCBIfam" id="NF037961">
    <property type="entry name" value="RodA_shape"/>
    <property type="match status" value="1"/>
</dbReference>
<dbReference type="EMBL" id="VSSQ01000032">
    <property type="protein sequence ID" value="MPL66471.1"/>
    <property type="molecule type" value="Genomic_DNA"/>
</dbReference>
<evidence type="ECO:0000256" key="4">
    <source>
        <dbReference type="ARBA" id="ARBA00022679"/>
    </source>
</evidence>
<dbReference type="PANTHER" id="PTHR30474">
    <property type="entry name" value="CELL CYCLE PROTEIN"/>
    <property type="match status" value="1"/>
</dbReference>
<dbReference type="AlphaFoldDB" id="A0A644TL81"/>
<accession>A0A644TL81</accession>
<feature type="transmembrane region" description="Helical" evidence="11">
    <location>
        <begin position="12"/>
        <end position="32"/>
    </location>
</feature>
<sequence>MRHFQLPKFISGLDYFILILALLLTAFGIASIYSAGIDSEGVRFSNEYSKQIIWAVSGLGIMIAAMALDISRLKDYTVFAYMAILLLLLYTRFAGRVVNGARSWIGVGEYGIQPAEFAKIITILFLARYLDLSDQSSSFKRLIASLGITGIPVLLILSQPDFGSALVFFPILIVMLYVGGIDRRYILFILLSIGFTFIFLMLPLAGRYFFPGGNILDLFFQRPGYVVMLSGLFLIALALSLWGWLVFKKQYYFWLSYGLSVLDLSIVLALAGHKVLKDYQIMRLMVFLNPNVDPQGAGWNIIQSVTAIGSGGLAGKGFLQGTQSHARFIPQQSTDFIFSIIAEEWGFLGGLLLVALFCFLLYRMLGLVSSTKDRYSMLVCGGFFGMFAFHFMINVGMAIGIMPITGIPLYFISYGGSSLWAAFMAIGFLLGISSRRYRM</sequence>
<dbReference type="InterPro" id="IPR001182">
    <property type="entry name" value="FtsW/RodA"/>
</dbReference>
<evidence type="ECO:0000256" key="6">
    <source>
        <dbReference type="ARBA" id="ARBA00022960"/>
    </source>
</evidence>
<evidence type="ECO:0000256" key="8">
    <source>
        <dbReference type="ARBA" id="ARBA00022989"/>
    </source>
</evidence>
<dbReference type="GO" id="GO:0015648">
    <property type="term" value="F:lipid-linked peptidoglycan transporter activity"/>
    <property type="evidence" value="ECO:0007669"/>
    <property type="project" value="TreeGrafter"/>
</dbReference>
<evidence type="ECO:0000313" key="12">
    <source>
        <dbReference type="EMBL" id="MPL66471.1"/>
    </source>
</evidence>
<dbReference type="GO" id="GO:0071555">
    <property type="term" value="P:cell wall organization"/>
    <property type="evidence" value="ECO:0007669"/>
    <property type="project" value="UniProtKB-KW"/>
</dbReference>
<evidence type="ECO:0000256" key="3">
    <source>
        <dbReference type="ARBA" id="ARBA00022676"/>
    </source>
</evidence>
<dbReference type="GO" id="GO:0005886">
    <property type="term" value="C:plasma membrane"/>
    <property type="evidence" value="ECO:0007669"/>
    <property type="project" value="TreeGrafter"/>
</dbReference>
<evidence type="ECO:0000256" key="10">
    <source>
        <dbReference type="ARBA" id="ARBA00023316"/>
    </source>
</evidence>
<feature type="transmembrane region" description="Helical" evidence="11">
    <location>
        <begin position="185"/>
        <end position="205"/>
    </location>
</feature>
<dbReference type="InterPro" id="IPR011923">
    <property type="entry name" value="RodA/MrdB"/>
</dbReference>
<gene>
    <name evidence="12" type="primary">mrdB_6</name>
    <name evidence="12" type="ORF">SDC9_12149</name>
</gene>
<dbReference type="PROSITE" id="PS00428">
    <property type="entry name" value="FTSW_RODA_SPOVE"/>
    <property type="match status" value="1"/>
</dbReference>
<evidence type="ECO:0000256" key="7">
    <source>
        <dbReference type="ARBA" id="ARBA00022984"/>
    </source>
</evidence>
<keyword evidence="9 11" id="KW-0472">Membrane</keyword>
<dbReference type="InterPro" id="IPR018365">
    <property type="entry name" value="Cell_cycle_FtsW-rel_CS"/>
</dbReference>
<keyword evidence="4 12" id="KW-0808">Transferase</keyword>
<keyword evidence="6" id="KW-0133">Cell shape</keyword>
<dbReference type="NCBIfam" id="TIGR02210">
    <property type="entry name" value="rodA_shape"/>
    <property type="match status" value="1"/>
</dbReference>
<feature type="transmembrane region" description="Helical" evidence="11">
    <location>
        <begin position="225"/>
        <end position="247"/>
    </location>
</feature>
<feature type="transmembrane region" description="Helical" evidence="11">
    <location>
        <begin position="139"/>
        <end position="156"/>
    </location>
</feature>
<dbReference type="EC" id="2.4.1.129" evidence="12"/>
<feature type="transmembrane region" description="Helical" evidence="11">
    <location>
        <begin position="254"/>
        <end position="276"/>
    </location>
</feature>
<dbReference type="Pfam" id="PF01098">
    <property type="entry name" value="FTSW_RODA_SPOVE"/>
    <property type="match status" value="2"/>
</dbReference>
<name>A0A644TL81_9ZZZZ</name>
<evidence type="ECO:0000256" key="11">
    <source>
        <dbReference type="SAM" id="Phobius"/>
    </source>
</evidence>
<feature type="transmembrane region" description="Helical" evidence="11">
    <location>
        <begin position="162"/>
        <end position="178"/>
    </location>
</feature>
<dbReference type="GO" id="GO:0009252">
    <property type="term" value="P:peptidoglycan biosynthetic process"/>
    <property type="evidence" value="ECO:0007669"/>
    <property type="project" value="UniProtKB-KW"/>
</dbReference>
<proteinExistence type="inferred from homology"/>
<keyword evidence="3 12" id="KW-0328">Glycosyltransferase</keyword>
<dbReference type="HAMAP" id="MF_02079">
    <property type="entry name" value="PGT_RodA"/>
    <property type="match status" value="1"/>
</dbReference>
<evidence type="ECO:0000256" key="5">
    <source>
        <dbReference type="ARBA" id="ARBA00022692"/>
    </source>
</evidence>
<feature type="transmembrane region" description="Helical" evidence="11">
    <location>
        <begin position="377"/>
        <end position="401"/>
    </location>
</feature>
<feature type="transmembrane region" description="Helical" evidence="11">
    <location>
        <begin position="345"/>
        <end position="365"/>
    </location>
</feature>
<keyword evidence="7" id="KW-0573">Peptidoglycan synthesis</keyword>
<keyword evidence="10" id="KW-0961">Cell wall biogenesis/degradation</keyword>
<feature type="transmembrane region" description="Helical" evidence="11">
    <location>
        <begin position="52"/>
        <end position="71"/>
    </location>
</feature>
<dbReference type="GO" id="GO:0032153">
    <property type="term" value="C:cell division site"/>
    <property type="evidence" value="ECO:0007669"/>
    <property type="project" value="TreeGrafter"/>
</dbReference>
<evidence type="ECO:0000256" key="2">
    <source>
        <dbReference type="ARBA" id="ARBA00022475"/>
    </source>
</evidence>
<organism evidence="12">
    <name type="scientific">bioreactor metagenome</name>
    <dbReference type="NCBI Taxonomy" id="1076179"/>
    <lineage>
        <taxon>unclassified sequences</taxon>
        <taxon>metagenomes</taxon>
        <taxon>ecological metagenomes</taxon>
    </lineage>
</organism>
<comment type="subcellular location">
    <subcellularLocation>
        <location evidence="1">Membrane</location>
        <topology evidence="1">Multi-pass membrane protein</topology>
    </subcellularLocation>
</comment>
<comment type="caution">
    <text evidence="12">The sequence shown here is derived from an EMBL/GenBank/DDBJ whole genome shotgun (WGS) entry which is preliminary data.</text>
</comment>
<keyword evidence="8 11" id="KW-1133">Transmembrane helix</keyword>
<dbReference type="PANTHER" id="PTHR30474:SF1">
    <property type="entry name" value="PEPTIDOGLYCAN GLYCOSYLTRANSFERASE MRDB"/>
    <property type="match status" value="1"/>
</dbReference>
<dbReference type="GO" id="GO:0008360">
    <property type="term" value="P:regulation of cell shape"/>
    <property type="evidence" value="ECO:0007669"/>
    <property type="project" value="UniProtKB-KW"/>
</dbReference>
<dbReference type="GO" id="GO:0051301">
    <property type="term" value="P:cell division"/>
    <property type="evidence" value="ECO:0007669"/>
    <property type="project" value="InterPro"/>
</dbReference>
<protein>
    <submittedName>
        <fullName evidence="12">Peptidoglycan glycosyltransferase MrdB</fullName>
        <ecNumber evidence="12">2.4.1.129</ecNumber>
    </submittedName>
</protein>
<reference evidence="12" key="1">
    <citation type="submission" date="2019-08" db="EMBL/GenBank/DDBJ databases">
        <authorList>
            <person name="Kucharzyk K."/>
            <person name="Murdoch R.W."/>
            <person name="Higgins S."/>
            <person name="Loffler F."/>
        </authorList>
    </citation>
    <scope>NUCLEOTIDE SEQUENCE</scope>
</reference>
<evidence type="ECO:0000256" key="9">
    <source>
        <dbReference type="ARBA" id="ARBA00023136"/>
    </source>
</evidence>
<feature type="transmembrane region" description="Helical" evidence="11">
    <location>
        <begin position="407"/>
        <end position="432"/>
    </location>
</feature>
<keyword evidence="5 11" id="KW-0812">Transmembrane</keyword>